<gene>
    <name evidence="3" type="ORF">ECRASSUSDP1_LOCUS29360</name>
</gene>
<evidence type="ECO:0000256" key="1">
    <source>
        <dbReference type="SAM" id="MobiDB-lite"/>
    </source>
</evidence>
<feature type="compositionally biased region" description="Polar residues" evidence="1">
    <location>
        <begin position="360"/>
        <end position="376"/>
    </location>
</feature>
<proteinExistence type="predicted"/>
<dbReference type="InterPro" id="IPR023214">
    <property type="entry name" value="HAD_sf"/>
</dbReference>
<dbReference type="SUPFAM" id="SSF56784">
    <property type="entry name" value="HAD-like"/>
    <property type="match status" value="1"/>
</dbReference>
<dbReference type="PROSITE" id="PS50969">
    <property type="entry name" value="FCP1"/>
    <property type="match status" value="1"/>
</dbReference>
<evidence type="ECO:0000313" key="4">
    <source>
        <dbReference type="Proteomes" id="UP001295684"/>
    </source>
</evidence>
<accession>A0AAD2DCZ6</accession>
<organism evidence="3 4">
    <name type="scientific">Euplotes crassus</name>
    <dbReference type="NCBI Taxonomy" id="5936"/>
    <lineage>
        <taxon>Eukaryota</taxon>
        <taxon>Sar</taxon>
        <taxon>Alveolata</taxon>
        <taxon>Ciliophora</taxon>
        <taxon>Intramacronucleata</taxon>
        <taxon>Spirotrichea</taxon>
        <taxon>Hypotrichia</taxon>
        <taxon>Euplotida</taxon>
        <taxon>Euplotidae</taxon>
        <taxon>Moneuplotes</taxon>
    </lineage>
</organism>
<sequence length="713" mass="82552">MSKDFEEFNNQENMQNMNRIPIKTSVKACKMLMKIPKETNFSNKRTSQYMNDCNEDKKVEYEFPTSKYSTVTPVRKKQMKQLEEYGAGPEDTIKMYNKLNKELPMADECLSTVKIIPRKIARNEEIKLNPFNKVKQISLKKVPPQQLDLNPSVDSTPRDISVSATSLTSSVSSIFLSPGKLDRMYHNKMNRIKEKVIKSNSELSQDLTNELSDHTLSVGNLKKSLNIKASSSQIERVEVKLWNILQKLSTGSANVGRLCEDWWELSQDCAFIYYFDRFFKNEEHKKILIKSSILELSSISLIYLSNLQQNENSGVFMTLMKNIFLCIYQSFLIQLELLSLCIAKLRDTEEDNSKERSPFANKQTGKNWKNSTTSFQSDSKKFDYHSIGAKFKEILCKRKRKRLKNKDEIFTFLIKFNDLIEEGLRKICKGRFEHSKFFKHESINSVEDIKELSSYFSSYCKSTLWLIVDILDFNDYNLAREYLIKALDGVGSAIQMQKNNEEHYLSKVGGTGLGSDGYDDALPSVCAPFLSPIDGERYEYTLVLDLDETLVHYFQNENEGKCLIRPNTEDFLKEMSQYYEIVIFTAAMQDYADWVIDQIDPEGYIKYRLYRQHALPCGSIFLKDLSRIGREMSKMMIVDNVPENFQLQPDNGIFITSWFDDVEDTALNELIPILVEISRKEVYDVRAALRTLRNQMIDQINNGVDVNAVVYSL</sequence>
<dbReference type="SMART" id="SM00577">
    <property type="entry name" value="CPDc"/>
    <property type="match status" value="1"/>
</dbReference>
<dbReference type="InterPro" id="IPR036412">
    <property type="entry name" value="HAD-like_sf"/>
</dbReference>
<feature type="domain" description="FCP1 homology" evidence="2">
    <location>
        <begin position="535"/>
        <end position="677"/>
    </location>
</feature>
<dbReference type="InterPro" id="IPR050365">
    <property type="entry name" value="TIM50"/>
</dbReference>
<feature type="region of interest" description="Disordered" evidence="1">
    <location>
        <begin position="353"/>
        <end position="376"/>
    </location>
</feature>
<dbReference type="InterPro" id="IPR004274">
    <property type="entry name" value="FCP1_dom"/>
</dbReference>
<dbReference type="EMBL" id="CAMPGE010030216">
    <property type="protein sequence ID" value="CAI2387726.1"/>
    <property type="molecule type" value="Genomic_DNA"/>
</dbReference>
<evidence type="ECO:0000259" key="2">
    <source>
        <dbReference type="PROSITE" id="PS50969"/>
    </source>
</evidence>
<reference evidence="3" key="1">
    <citation type="submission" date="2023-07" db="EMBL/GenBank/DDBJ databases">
        <authorList>
            <consortium name="AG Swart"/>
            <person name="Singh M."/>
            <person name="Singh A."/>
            <person name="Seah K."/>
            <person name="Emmerich C."/>
        </authorList>
    </citation>
    <scope>NUCLEOTIDE SEQUENCE</scope>
    <source>
        <strain evidence="3">DP1</strain>
    </source>
</reference>
<dbReference type="PANTHER" id="PTHR12210">
    <property type="entry name" value="DULLARD PROTEIN PHOSPHATASE"/>
    <property type="match status" value="1"/>
</dbReference>
<comment type="caution">
    <text evidence="3">The sequence shown here is derived from an EMBL/GenBank/DDBJ whole genome shotgun (WGS) entry which is preliminary data.</text>
</comment>
<dbReference type="AlphaFoldDB" id="A0AAD2DCZ6"/>
<keyword evidence="4" id="KW-1185">Reference proteome</keyword>
<dbReference type="Pfam" id="PF03031">
    <property type="entry name" value="NIF"/>
    <property type="match status" value="1"/>
</dbReference>
<dbReference type="FunFam" id="3.40.50.1000:FF:000184">
    <property type="entry name" value="Uncharacterized protein"/>
    <property type="match status" value="1"/>
</dbReference>
<dbReference type="CDD" id="cd07521">
    <property type="entry name" value="HAD_FCP1-like"/>
    <property type="match status" value="1"/>
</dbReference>
<dbReference type="Gene3D" id="3.40.50.1000">
    <property type="entry name" value="HAD superfamily/HAD-like"/>
    <property type="match status" value="1"/>
</dbReference>
<name>A0AAD2DCZ6_EUPCR</name>
<evidence type="ECO:0000313" key="3">
    <source>
        <dbReference type="EMBL" id="CAI2387726.1"/>
    </source>
</evidence>
<dbReference type="Proteomes" id="UP001295684">
    <property type="component" value="Unassembled WGS sequence"/>
</dbReference>
<protein>
    <recommendedName>
        <fullName evidence="2">FCP1 homology domain-containing protein</fullName>
    </recommendedName>
</protein>